<feature type="domain" description="Phosphotyrosine protein phosphatase I" evidence="6">
    <location>
        <begin position="2"/>
        <end position="147"/>
    </location>
</feature>
<dbReference type="Gene3D" id="3.40.50.2300">
    <property type="match status" value="1"/>
</dbReference>
<keyword evidence="8" id="KW-1185">Reference proteome</keyword>
<dbReference type="InterPro" id="IPR023485">
    <property type="entry name" value="Ptyr_pPase"/>
</dbReference>
<reference evidence="7 8" key="1">
    <citation type="submission" date="2020-08" db="EMBL/GenBank/DDBJ databases">
        <title>Genomic Encyclopedia of Type Strains, Phase IV (KMG-IV): sequencing the most valuable type-strain genomes for metagenomic binning, comparative biology and taxonomic classification.</title>
        <authorList>
            <person name="Goeker M."/>
        </authorList>
    </citation>
    <scope>NUCLEOTIDE SEQUENCE [LARGE SCALE GENOMIC DNA]</scope>
    <source>
        <strain evidence="7 8">DSM 103679</strain>
    </source>
</reference>
<feature type="active site" description="Nucleophile" evidence="5">
    <location>
        <position position="8"/>
    </location>
</feature>
<dbReference type="InterPro" id="IPR050438">
    <property type="entry name" value="LMW_PTPase"/>
</dbReference>
<proteinExistence type="inferred from homology"/>
<dbReference type="EC" id="3.1.3.48" evidence="2"/>
<keyword evidence="3 7" id="KW-0378">Hydrolase</keyword>
<sequence length="150" mass="17249">MTRILFICHGNICRSTMAQFVMTDLVKKAGISDQFFIDSKATSTEEIGNPPHYGTINKLRQMNIPVLKHAASQMTRADYENFDMIIGMDEWNYRNIMRIIKKDPEQKVSLLLDYTNRPGDIADPWYTGNFDQTFTDVMEGCQGLLQKLTD</sequence>
<dbReference type="PANTHER" id="PTHR11717:SF7">
    <property type="entry name" value="LOW MOLECULAR WEIGHT PHOSPHOTYROSINE PROTEIN PHOSPHATASE"/>
    <property type="match status" value="1"/>
</dbReference>
<dbReference type="CDD" id="cd16343">
    <property type="entry name" value="LMWPTP"/>
    <property type="match status" value="1"/>
</dbReference>
<comment type="similarity">
    <text evidence="1">Belongs to the low molecular weight phosphotyrosine protein phosphatase family.</text>
</comment>
<dbReference type="GO" id="GO:0004725">
    <property type="term" value="F:protein tyrosine phosphatase activity"/>
    <property type="evidence" value="ECO:0007669"/>
    <property type="project" value="UniProtKB-EC"/>
</dbReference>
<dbReference type="Proteomes" id="UP000578697">
    <property type="component" value="Unassembled WGS sequence"/>
</dbReference>
<evidence type="ECO:0000256" key="4">
    <source>
        <dbReference type="ARBA" id="ARBA00022912"/>
    </source>
</evidence>
<name>A0A840SH89_9SPIR</name>
<accession>A0A840SH89</accession>
<dbReference type="InterPro" id="IPR017867">
    <property type="entry name" value="Tyr_phospatase_low_mol_wt"/>
</dbReference>
<evidence type="ECO:0000313" key="8">
    <source>
        <dbReference type="Proteomes" id="UP000578697"/>
    </source>
</evidence>
<dbReference type="AlphaFoldDB" id="A0A840SH89"/>
<feature type="active site" description="Proton donor" evidence="5">
    <location>
        <position position="123"/>
    </location>
</feature>
<evidence type="ECO:0000313" key="7">
    <source>
        <dbReference type="EMBL" id="MBB5218781.1"/>
    </source>
</evidence>
<dbReference type="RefSeq" id="WP_184652222.1">
    <property type="nucleotide sequence ID" value="NZ_JACHFR010000002.1"/>
</dbReference>
<dbReference type="PRINTS" id="PR00719">
    <property type="entry name" value="LMWPTPASE"/>
</dbReference>
<feature type="active site" evidence="5">
    <location>
        <position position="14"/>
    </location>
</feature>
<dbReference type="SUPFAM" id="SSF52788">
    <property type="entry name" value="Phosphotyrosine protein phosphatases I"/>
    <property type="match status" value="1"/>
</dbReference>
<organism evidence="7 8">
    <name type="scientific">Treponema rectale</name>
    <dbReference type="NCBI Taxonomy" id="744512"/>
    <lineage>
        <taxon>Bacteria</taxon>
        <taxon>Pseudomonadati</taxon>
        <taxon>Spirochaetota</taxon>
        <taxon>Spirochaetia</taxon>
        <taxon>Spirochaetales</taxon>
        <taxon>Treponemataceae</taxon>
        <taxon>Treponema</taxon>
    </lineage>
</organism>
<dbReference type="EMBL" id="JACHFR010000002">
    <property type="protein sequence ID" value="MBB5218781.1"/>
    <property type="molecule type" value="Genomic_DNA"/>
</dbReference>
<evidence type="ECO:0000256" key="2">
    <source>
        <dbReference type="ARBA" id="ARBA00013064"/>
    </source>
</evidence>
<dbReference type="SMART" id="SM00226">
    <property type="entry name" value="LMWPc"/>
    <property type="match status" value="1"/>
</dbReference>
<dbReference type="Pfam" id="PF01451">
    <property type="entry name" value="LMWPc"/>
    <property type="match status" value="1"/>
</dbReference>
<dbReference type="PANTHER" id="PTHR11717">
    <property type="entry name" value="LOW MOLECULAR WEIGHT PROTEIN TYROSINE PHOSPHATASE"/>
    <property type="match status" value="1"/>
</dbReference>
<gene>
    <name evidence="7" type="ORF">HNP77_001150</name>
</gene>
<evidence type="ECO:0000256" key="1">
    <source>
        <dbReference type="ARBA" id="ARBA00011063"/>
    </source>
</evidence>
<protein>
    <recommendedName>
        <fullName evidence="2">protein-tyrosine-phosphatase</fullName>
        <ecNumber evidence="2">3.1.3.48</ecNumber>
    </recommendedName>
</protein>
<evidence type="ECO:0000256" key="3">
    <source>
        <dbReference type="ARBA" id="ARBA00022801"/>
    </source>
</evidence>
<comment type="caution">
    <text evidence="7">The sequence shown here is derived from an EMBL/GenBank/DDBJ whole genome shotgun (WGS) entry which is preliminary data.</text>
</comment>
<evidence type="ECO:0000256" key="5">
    <source>
        <dbReference type="PIRSR" id="PIRSR617867-1"/>
    </source>
</evidence>
<evidence type="ECO:0000259" key="6">
    <source>
        <dbReference type="SMART" id="SM00226"/>
    </source>
</evidence>
<dbReference type="InterPro" id="IPR036196">
    <property type="entry name" value="Ptyr_pPase_sf"/>
</dbReference>
<keyword evidence="4" id="KW-0904">Protein phosphatase</keyword>